<dbReference type="EMBL" id="BOPH01000053">
    <property type="protein sequence ID" value="GIJ68996.1"/>
    <property type="molecule type" value="Genomic_DNA"/>
</dbReference>
<dbReference type="Proteomes" id="UP000635606">
    <property type="component" value="Unassembled WGS sequence"/>
</dbReference>
<proteinExistence type="predicted"/>
<dbReference type="RefSeq" id="WP_203929036.1">
    <property type="nucleotide sequence ID" value="NZ_BOPH01000053.1"/>
</dbReference>
<evidence type="ECO:0000256" key="1">
    <source>
        <dbReference type="SAM" id="MobiDB-lite"/>
    </source>
</evidence>
<keyword evidence="3" id="KW-1185">Reference proteome</keyword>
<dbReference type="AlphaFoldDB" id="A0A8J4EBS4"/>
<name>A0A8J4EBS4_9ACTN</name>
<feature type="region of interest" description="Disordered" evidence="1">
    <location>
        <begin position="182"/>
        <end position="204"/>
    </location>
</feature>
<gene>
    <name evidence="2" type="ORF">Voc01_039130</name>
</gene>
<sequence>MAIGLTPDRFGRDPNPVFMKILQDAGEPLTAKKVIDAVAAEGVARTVVSSKWATFQKTVVKFHPNIHLPGRGLYEWRADPVAPEAALTRLVDLFATANKVKVPLRDALVAVVRAGFGGRAAPQGDDAKVRVAQERQFKLDALQAVAELAGEVEELAYDSGDPELIVERLRVRVRTAPLEQLGAPGDEAKFDPAHHEATGPRPADGAAVTIVRPGYAWQENGAPVVLRRALVVAD</sequence>
<reference evidence="2" key="1">
    <citation type="submission" date="2021-01" db="EMBL/GenBank/DDBJ databases">
        <title>Whole genome shotgun sequence of Virgisporangium ochraceum NBRC 16418.</title>
        <authorList>
            <person name="Komaki H."/>
            <person name="Tamura T."/>
        </authorList>
    </citation>
    <scope>NUCLEOTIDE SEQUENCE</scope>
    <source>
        <strain evidence="2">NBRC 16418</strain>
    </source>
</reference>
<evidence type="ECO:0008006" key="4">
    <source>
        <dbReference type="Google" id="ProtNLM"/>
    </source>
</evidence>
<evidence type="ECO:0000313" key="3">
    <source>
        <dbReference type="Proteomes" id="UP000635606"/>
    </source>
</evidence>
<protein>
    <recommendedName>
        <fullName evidence="4">Nucleotide exchange factor GrpE</fullName>
    </recommendedName>
</protein>
<accession>A0A8J4EBS4</accession>
<evidence type="ECO:0000313" key="2">
    <source>
        <dbReference type="EMBL" id="GIJ68996.1"/>
    </source>
</evidence>
<organism evidence="2 3">
    <name type="scientific">Virgisporangium ochraceum</name>
    <dbReference type="NCBI Taxonomy" id="65505"/>
    <lineage>
        <taxon>Bacteria</taxon>
        <taxon>Bacillati</taxon>
        <taxon>Actinomycetota</taxon>
        <taxon>Actinomycetes</taxon>
        <taxon>Micromonosporales</taxon>
        <taxon>Micromonosporaceae</taxon>
        <taxon>Virgisporangium</taxon>
    </lineage>
</organism>
<feature type="compositionally biased region" description="Basic and acidic residues" evidence="1">
    <location>
        <begin position="186"/>
        <end position="198"/>
    </location>
</feature>
<comment type="caution">
    <text evidence="2">The sequence shown here is derived from an EMBL/GenBank/DDBJ whole genome shotgun (WGS) entry which is preliminary data.</text>
</comment>